<dbReference type="Proteomes" id="UP000663090">
    <property type="component" value="Chromosome"/>
</dbReference>
<keyword evidence="5" id="KW-0963">Cytoplasm</keyword>
<reference evidence="7 8" key="1">
    <citation type="submission" date="2021-02" db="EMBL/GenBank/DDBJ databases">
        <title>De Novo genome assembly of isolated myxobacteria.</title>
        <authorList>
            <person name="Stevens D.C."/>
        </authorList>
    </citation>
    <scope>NUCLEOTIDE SEQUENCE [LARGE SCALE GENOMIC DNA]</scope>
    <source>
        <strain evidence="7 8">SCHIC003</strain>
    </source>
</reference>
<dbReference type="RefSeq" id="WP_206716076.1">
    <property type="nucleotide sequence ID" value="NZ_CP071091.1"/>
</dbReference>
<proteinExistence type="inferred from homology"/>
<keyword evidence="5 7" id="KW-0456">Lyase</keyword>
<dbReference type="PRINTS" id="PR00145">
    <property type="entry name" value="ARGSUCLYASE"/>
</dbReference>
<dbReference type="InterPro" id="IPR009049">
    <property type="entry name" value="Argininosuccinate_lyase"/>
</dbReference>
<protein>
    <recommendedName>
        <fullName evidence="3 5">Argininosuccinate lyase</fullName>
        <shortName evidence="5">ASAL</shortName>
        <ecNumber evidence="3 5">4.3.2.1</ecNumber>
    </recommendedName>
    <alternativeName>
        <fullName evidence="5">Arginosuccinase</fullName>
    </alternativeName>
</protein>
<comment type="catalytic activity">
    <reaction evidence="1 5">
        <text>2-(N(omega)-L-arginino)succinate = fumarate + L-arginine</text>
        <dbReference type="Rhea" id="RHEA:24020"/>
        <dbReference type="ChEBI" id="CHEBI:29806"/>
        <dbReference type="ChEBI" id="CHEBI:32682"/>
        <dbReference type="ChEBI" id="CHEBI:57472"/>
        <dbReference type="EC" id="4.3.2.1"/>
    </reaction>
</comment>
<evidence type="ECO:0000259" key="6">
    <source>
        <dbReference type="Pfam" id="PF00206"/>
    </source>
</evidence>
<keyword evidence="5" id="KW-0028">Amino-acid biosynthesis</keyword>
<dbReference type="CDD" id="cd01359">
    <property type="entry name" value="Argininosuccinate_lyase"/>
    <property type="match status" value="1"/>
</dbReference>
<comment type="subcellular location">
    <subcellularLocation>
        <location evidence="5">Cytoplasm</location>
    </subcellularLocation>
</comment>
<accession>A0ABX7NDA1</accession>
<dbReference type="Gene3D" id="1.20.200.10">
    <property type="entry name" value="Fumarase/aspartase (Central domain)"/>
    <property type="match status" value="1"/>
</dbReference>
<comment type="similarity">
    <text evidence="5">Belongs to the lyase 1 family. Argininosuccinate lyase subfamily.</text>
</comment>
<dbReference type="InterPro" id="IPR024083">
    <property type="entry name" value="Fumarase/histidase_N"/>
</dbReference>
<dbReference type="HAMAP" id="MF_00006">
    <property type="entry name" value="Arg_succ_lyase"/>
    <property type="match status" value="1"/>
</dbReference>
<dbReference type="InterPro" id="IPR008948">
    <property type="entry name" value="L-Aspartase-like"/>
</dbReference>
<organism evidence="7 8">
    <name type="scientific">Myxococcus landrumensis</name>
    <dbReference type="NCBI Taxonomy" id="2813577"/>
    <lineage>
        <taxon>Bacteria</taxon>
        <taxon>Pseudomonadati</taxon>
        <taxon>Myxococcota</taxon>
        <taxon>Myxococcia</taxon>
        <taxon>Myxococcales</taxon>
        <taxon>Cystobacterineae</taxon>
        <taxon>Myxococcaceae</taxon>
        <taxon>Myxococcus</taxon>
    </lineage>
</organism>
<dbReference type="InterPro" id="IPR022761">
    <property type="entry name" value="Fumarate_lyase_N"/>
</dbReference>
<evidence type="ECO:0000256" key="5">
    <source>
        <dbReference type="HAMAP-Rule" id="MF_00006"/>
    </source>
</evidence>
<evidence type="ECO:0000256" key="3">
    <source>
        <dbReference type="ARBA" id="ARBA00012338"/>
    </source>
</evidence>
<sequence length="454" mass="49175">MAETLWGKGAALDAVIHRFTVGDDPIVDLSLAPHDALGSAAHARMLGKVGLLKPEESQALVGALKTLHDEARAGRFTILPEQEDGHTALEAALVERIGEPGKRIHLARSRNDQVLLATRLFLREEVLALGAGAVKLAEAFLDFAQAHAQVPMPGYTHLRRAMPSTFGMWGMAFAEGLLEELEALRGVWARLDRCPLGAAAGFGVPLPIDREYVARLLGFSRVQRSPIDAQNGRGRHELAVLSWACGVANTMEKWLWDVQLYSTDEFGFLGLPDAFTTGSSIMPQKKNPDVVELARGRCRELRGLAHQVEAIAGGLPSSYHRDFQLLKRPTLAALTSSRSLLDVLTRLVPVLQVKADAAARACDDTLYAAHHAYTLVAGGQPFRDAYRQVGRELAEGTFRPDRAALTATHLGGAGNLGLPQAREELAAARAWLDDTHHALATASARVWDLTHPSP</sequence>
<dbReference type="SUPFAM" id="SSF48557">
    <property type="entry name" value="L-aspartase-like"/>
    <property type="match status" value="1"/>
</dbReference>
<name>A0ABX7NDA1_9BACT</name>
<keyword evidence="4 5" id="KW-0055">Arginine biosynthesis</keyword>
<feature type="domain" description="Fumarate lyase N-terminal" evidence="6">
    <location>
        <begin position="34"/>
        <end position="303"/>
    </location>
</feature>
<comment type="pathway">
    <text evidence="2 5">Amino-acid biosynthesis; L-arginine biosynthesis; L-arginine from L-ornithine and carbamoyl phosphate: step 3/3.</text>
</comment>
<dbReference type="EMBL" id="CP071091">
    <property type="protein sequence ID" value="QSQ14288.1"/>
    <property type="molecule type" value="Genomic_DNA"/>
</dbReference>
<dbReference type="Gene3D" id="1.10.40.30">
    <property type="entry name" value="Fumarase/aspartase (C-terminal domain)"/>
    <property type="match status" value="1"/>
</dbReference>
<dbReference type="PROSITE" id="PS00163">
    <property type="entry name" value="FUMARATE_LYASES"/>
    <property type="match status" value="1"/>
</dbReference>
<dbReference type="InterPro" id="IPR020557">
    <property type="entry name" value="Fumarate_lyase_CS"/>
</dbReference>
<evidence type="ECO:0000256" key="2">
    <source>
        <dbReference type="ARBA" id="ARBA00004941"/>
    </source>
</evidence>
<dbReference type="EC" id="4.3.2.1" evidence="3 5"/>
<dbReference type="PRINTS" id="PR00149">
    <property type="entry name" value="FUMRATELYASE"/>
</dbReference>
<evidence type="ECO:0000256" key="1">
    <source>
        <dbReference type="ARBA" id="ARBA00000985"/>
    </source>
</evidence>
<keyword evidence="8" id="KW-1185">Reference proteome</keyword>
<evidence type="ECO:0000256" key="4">
    <source>
        <dbReference type="ARBA" id="ARBA00022571"/>
    </source>
</evidence>
<dbReference type="InterPro" id="IPR000362">
    <property type="entry name" value="Fumarate_lyase_fam"/>
</dbReference>
<gene>
    <name evidence="5 7" type="primary">argH</name>
    <name evidence="7" type="ORF">JY572_39305</name>
</gene>
<dbReference type="GO" id="GO:0004056">
    <property type="term" value="F:argininosuccinate lyase activity"/>
    <property type="evidence" value="ECO:0007669"/>
    <property type="project" value="UniProtKB-EC"/>
</dbReference>
<evidence type="ECO:0000313" key="7">
    <source>
        <dbReference type="EMBL" id="QSQ14288.1"/>
    </source>
</evidence>
<dbReference type="Gene3D" id="1.10.275.10">
    <property type="entry name" value="Fumarase/aspartase (N-terminal domain)"/>
    <property type="match status" value="1"/>
</dbReference>
<dbReference type="Pfam" id="PF00206">
    <property type="entry name" value="Lyase_1"/>
    <property type="match status" value="1"/>
</dbReference>
<evidence type="ECO:0000313" key="8">
    <source>
        <dbReference type="Proteomes" id="UP000663090"/>
    </source>
</evidence>
<dbReference type="NCBIfam" id="TIGR00838">
    <property type="entry name" value="argH"/>
    <property type="match status" value="1"/>
</dbReference>
<dbReference type="PANTHER" id="PTHR43814">
    <property type="entry name" value="ARGININOSUCCINATE LYASE"/>
    <property type="match status" value="1"/>
</dbReference>
<dbReference type="PANTHER" id="PTHR43814:SF1">
    <property type="entry name" value="ARGININOSUCCINATE LYASE"/>
    <property type="match status" value="1"/>
</dbReference>